<dbReference type="EMBL" id="KX009060">
    <property type="protein sequence ID" value="ARO44908.1"/>
    <property type="molecule type" value="Genomic_DNA"/>
</dbReference>
<accession>A0A2P0QEV2</accession>
<proteinExistence type="predicted"/>
<geneLocation type="plasmid" evidence="1">
    <name>pUR_RT594</name>
</geneLocation>
<sequence length="41" mass="4580">MAIRSGQLKDFLRATGTDPKALEYVNETFARLAGRIKQLAE</sequence>
<name>A0A2P0QEV2_PSESF</name>
<keyword evidence="1" id="KW-0614">Plasmid</keyword>
<organism evidence="1">
    <name type="scientific">Pseudomonas syringae pv. actinidiae</name>
    <dbReference type="NCBI Taxonomy" id="103796"/>
    <lineage>
        <taxon>Bacteria</taxon>
        <taxon>Pseudomonadati</taxon>
        <taxon>Pseudomonadota</taxon>
        <taxon>Gammaproteobacteria</taxon>
        <taxon>Pseudomonadales</taxon>
        <taxon>Pseudomonadaceae</taxon>
        <taxon>Pseudomonas</taxon>
        <taxon>Pseudomonas syringae</taxon>
    </lineage>
</organism>
<evidence type="ECO:0000313" key="1">
    <source>
        <dbReference type="EMBL" id="ARO44908.1"/>
    </source>
</evidence>
<dbReference type="AlphaFoldDB" id="A0A2P0QEV2"/>
<reference evidence="1" key="1">
    <citation type="submission" date="2016-03" db="EMBL/GenBank/DDBJ databases">
        <title>The evolution of Pseudomonas syringae pv. actinidiae in New Zealand.</title>
        <authorList>
            <person name="Taiaroa G."/>
            <person name="Poulter R.T.M."/>
            <person name="Lamont I."/>
            <person name="Stockwell P."/>
            <person name="Butler M.I."/>
        </authorList>
    </citation>
    <scope>NUCLEOTIDE SEQUENCE</scope>
    <source>
        <strain evidence="1">RT594</strain>
        <plasmid evidence="1">pUR_RT594</plasmid>
    </source>
</reference>
<protein>
    <submittedName>
        <fullName evidence="1">Uncharacterized protein</fullName>
    </submittedName>
</protein>